<proteinExistence type="predicted"/>
<feature type="region of interest" description="Disordered" evidence="1">
    <location>
        <begin position="132"/>
        <end position="152"/>
    </location>
</feature>
<feature type="compositionally biased region" description="Acidic residues" evidence="1">
    <location>
        <begin position="19"/>
        <end position="45"/>
    </location>
</feature>
<keyword evidence="3" id="KW-1185">Reference proteome</keyword>
<dbReference type="Proteomes" id="UP000006352">
    <property type="component" value="Unassembled WGS sequence"/>
</dbReference>
<organism evidence="2 3">
    <name type="scientific">Fibroporia radiculosa</name>
    <dbReference type="NCBI Taxonomy" id="599839"/>
    <lineage>
        <taxon>Eukaryota</taxon>
        <taxon>Fungi</taxon>
        <taxon>Dikarya</taxon>
        <taxon>Basidiomycota</taxon>
        <taxon>Agaricomycotina</taxon>
        <taxon>Agaricomycetes</taxon>
        <taxon>Polyporales</taxon>
        <taxon>Fibroporiaceae</taxon>
        <taxon>Fibroporia</taxon>
    </lineage>
</organism>
<dbReference type="EMBL" id="HE797657">
    <property type="protein sequence ID" value="CCM07117.1"/>
    <property type="molecule type" value="Genomic_DNA"/>
</dbReference>
<accession>J7RHP6</accession>
<feature type="region of interest" description="Disordered" evidence="1">
    <location>
        <begin position="1"/>
        <end position="45"/>
    </location>
</feature>
<sequence>MVVDEVIPGDNGDVSRDTGDEEPEDDDNADEIEEESEGDEGADNAELFVTEEVEALDGNGKAAELWRVVRQRNWSGISSEDIKKHVKQARRKGQWCDRCKLNHSVSTCVPSRKQPDKCEKCTHDVQGCYFDGASMRGRSKSSRTARDKGKSK</sequence>
<reference evidence="2 3" key="1">
    <citation type="journal article" date="2012" name="Appl. Environ. Microbiol.">
        <title>Short-read sequencing for genomic analysis of the brown rot fungus Fibroporia radiculosa.</title>
        <authorList>
            <person name="Tang J.D."/>
            <person name="Perkins A.D."/>
            <person name="Sonstegard T.S."/>
            <person name="Schroeder S.G."/>
            <person name="Burgess S.C."/>
            <person name="Diehl S.V."/>
        </authorList>
    </citation>
    <scope>NUCLEOTIDE SEQUENCE [LARGE SCALE GENOMIC DNA]</scope>
    <source>
        <strain evidence="2 3">TFFH 294</strain>
    </source>
</reference>
<gene>
    <name evidence="2" type="ORF">FIBRA_09451</name>
</gene>
<evidence type="ECO:0000313" key="3">
    <source>
        <dbReference type="Proteomes" id="UP000006352"/>
    </source>
</evidence>
<evidence type="ECO:0000256" key="1">
    <source>
        <dbReference type="SAM" id="MobiDB-lite"/>
    </source>
</evidence>
<dbReference type="HOGENOM" id="CLU_1722407_0_0_1"/>
<dbReference type="GeneID" id="24102017"/>
<dbReference type="AlphaFoldDB" id="J7RHP6"/>
<dbReference type="InParanoid" id="J7RHP6"/>
<dbReference type="RefSeq" id="XP_012177138.1">
    <property type="nucleotide sequence ID" value="XM_012321748.1"/>
</dbReference>
<name>J7RHP6_9APHY</name>
<evidence type="ECO:0000313" key="2">
    <source>
        <dbReference type="EMBL" id="CCM07117.1"/>
    </source>
</evidence>
<protein>
    <submittedName>
        <fullName evidence="2">Uncharacterized protein</fullName>
    </submittedName>
</protein>